<name>M2TRE4_9SPHN</name>
<gene>
    <name evidence="1" type="ORF">C725_0266</name>
</gene>
<reference evidence="1 2" key="1">
    <citation type="journal article" date="2013" name="Genome Announc.">
        <title>Draft Genome Sequence of Strain JLT2015T, Belonging to the Family Sphingomonadaceae of the Alphaproteobacteria.</title>
        <authorList>
            <person name="Tang K."/>
            <person name="Liu K."/>
            <person name="Li S."/>
            <person name="Jiao N."/>
        </authorList>
    </citation>
    <scope>NUCLEOTIDE SEQUENCE [LARGE SCALE GENOMIC DNA]</scope>
    <source>
        <strain evidence="1 2">JLT2015</strain>
    </source>
</reference>
<protein>
    <submittedName>
        <fullName evidence="1">Uncharacterized protein</fullName>
    </submittedName>
</protein>
<dbReference type="EMBL" id="AMRV01000001">
    <property type="protein sequence ID" value="EMD84336.1"/>
    <property type="molecule type" value="Genomic_DNA"/>
</dbReference>
<proteinExistence type="predicted"/>
<dbReference type="SUPFAM" id="SSF51126">
    <property type="entry name" value="Pectin lyase-like"/>
    <property type="match status" value="1"/>
</dbReference>
<dbReference type="InterPro" id="IPR011050">
    <property type="entry name" value="Pectin_lyase_fold/virulence"/>
</dbReference>
<evidence type="ECO:0000313" key="1">
    <source>
        <dbReference type="EMBL" id="EMD84336.1"/>
    </source>
</evidence>
<keyword evidence="2" id="KW-1185">Reference proteome</keyword>
<dbReference type="AlphaFoldDB" id="M2TRE4"/>
<evidence type="ECO:0000313" key="2">
    <source>
        <dbReference type="Proteomes" id="UP000011717"/>
    </source>
</evidence>
<dbReference type="InterPro" id="IPR012334">
    <property type="entry name" value="Pectin_lyas_fold"/>
</dbReference>
<organism evidence="1 2">
    <name type="scientific">Pacificimonas flava</name>
    <dbReference type="NCBI Taxonomy" id="1234595"/>
    <lineage>
        <taxon>Bacteria</taxon>
        <taxon>Pseudomonadati</taxon>
        <taxon>Pseudomonadota</taxon>
        <taxon>Alphaproteobacteria</taxon>
        <taxon>Sphingomonadales</taxon>
        <taxon>Sphingosinicellaceae</taxon>
        <taxon>Pacificimonas</taxon>
    </lineage>
</organism>
<accession>M2TRE4</accession>
<comment type="caution">
    <text evidence="1">The sequence shown here is derived from an EMBL/GenBank/DDBJ whole genome shotgun (WGS) entry which is preliminary data.</text>
</comment>
<sequence>MLAAGLAGGTLSEPAVAETLLKSGQNWETSSRSLAGALVLKVKGKTEDVAVGPATISDAKAFLWVAKSSELRNLQVDDVKLTNLKQEGIRLDGDATGVSIENFDFSMRDAQDTDYPAGIILNSGTDILIRDGRLSGFRSPTAKGDYPQGDGVSAERGVSKLTITGVSASGNADGGYDLKSSETRLDDLRAEDNYRNYRLWGSVEAGRLESRNPRGAHLWAGKGADIRIAEFVVSSDTDAPILQIDGAKRVQIDHCVLSVPEGTSTVSGNASNAELILDESCKL</sequence>
<dbReference type="Proteomes" id="UP000011717">
    <property type="component" value="Unassembled WGS sequence"/>
</dbReference>
<dbReference type="Gene3D" id="2.160.20.10">
    <property type="entry name" value="Single-stranded right-handed beta-helix, Pectin lyase-like"/>
    <property type="match status" value="1"/>
</dbReference>